<feature type="domain" description="Mannan-binding protein" evidence="1">
    <location>
        <begin position="37"/>
        <end position="71"/>
    </location>
</feature>
<dbReference type="RefSeq" id="WP_207143883.1">
    <property type="nucleotide sequence ID" value="NZ_JAEKJZ010000007.1"/>
</dbReference>
<dbReference type="Pfam" id="PF12151">
    <property type="entry name" value="MVL"/>
    <property type="match status" value="2"/>
</dbReference>
<dbReference type="InterPro" id="IPR021992">
    <property type="entry name" value="MVL"/>
</dbReference>
<dbReference type="EMBL" id="JAEKJZ010000007">
    <property type="protein sequence ID" value="MBN9673578.1"/>
    <property type="molecule type" value="Genomic_DNA"/>
</dbReference>
<accession>A0A939EIH1</accession>
<dbReference type="Proteomes" id="UP000664096">
    <property type="component" value="Unassembled WGS sequence"/>
</dbReference>
<dbReference type="InterPro" id="IPR053754">
    <property type="entry name" value="OligoMan_bind_ChitinaseAct_sf"/>
</dbReference>
<reference evidence="2" key="1">
    <citation type="submission" date="2020-12" db="EMBL/GenBank/DDBJ databases">
        <title>Oil enriched cultivation method for isolating marine PHA-producing bacteria.</title>
        <authorList>
            <person name="Zheng W."/>
            <person name="Yu S."/>
            <person name="Huang Y."/>
        </authorList>
    </citation>
    <scope>NUCLEOTIDE SEQUENCE</scope>
    <source>
        <strain evidence="2">SY-2-12</strain>
    </source>
</reference>
<evidence type="ECO:0000259" key="1">
    <source>
        <dbReference type="Pfam" id="PF12151"/>
    </source>
</evidence>
<proteinExistence type="predicted"/>
<name>A0A939EIH1_9HYPH</name>
<dbReference type="AlphaFoldDB" id="A0A939EIH1"/>
<organism evidence="2 3">
    <name type="scientific">Roseibium aggregatum</name>
    <dbReference type="NCBI Taxonomy" id="187304"/>
    <lineage>
        <taxon>Bacteria</taxon>
        <taxon>Pseudomonadati</taxon>
        <taxon>Pseudomonadota</taxon>
        <taxon>Alphaproteobacteria</taxon>
        <taxon>Hyphomicrobiales</taxon>
        <taxon>Stappiaceae</taxon>
        <taxon>Roseibium</taxon>
    </lineage>
</organism>
<protein>
    <submittedName>
        <fullName evidence="2">Mannan-binding lectin</fullName>
    </submittedName>
</protein>
<evidence type="ECO:0000313" key="2">
    <source>
        <dbReference type="EMBL" id="MBN9673578.1"/>
    </source>
</evidence>
<gene>
    <name evidence="2" type="ORF">JF539_24695</name>
</gene>
<sequence>MRLIGVFLLTLVLLGGALEPLRAQPYNVEAGPIWNNMDAQNKCPGVCGGLGARWNGQWHTTVQGQMSVCSCEKHRRRGHEFEAGPIWNDADAQGKCPAVCGGQGRSWTGQWHTTVPGRMSVCACR</sequence>
<feature type="domain" description="Mannan-binding protein" evidence="1">
    <location>
        <begin position="90"/>
        <end position="124"/>
    </location>
</feature>
<comment type="caution">
    <text evidence="2">The sequence shown here is derived from an EMBL/GenBank/DDBJ whole genome shotgun (WGS) entry which is preliminary data.</text>
</comment>
<dbReference type="Gene3D" id="3.30.1490.230">
    <property type="match status" value="2"/>
</dbReference>
<evidence type="ECO:0000313" key="3">
    <source>
        <dbReference type="Proteomes" id="UP000664096"/>
    </source>
</evidence>